<evidence type="ECO:0000256" key="4">
    <source>
        <dbReference type="ARBA" id="ARBA00022679"/>
    </source>
</evidence>
<organism evidence="12 13">
    <name type="scientific">Scopulibacillus darangshiensis</name>
    <dbReference type="NCBI Taxonomy" id="442528"/>
    <lineage>
        <taxon>Bacteria</taxon>
        <taxon>Bacillati</taxon>
        <taxon>Bacillota</taxon>
        <taxon>Bacilli</taxon>
        <taxon>Bacillales</taxon>
        <taxon>Sporolactobacillaceae</taxon>
        <taxon>Scopulibacillus</taxon>
    </lineage>
</organism>
<evidence type="ECO:0000259" key="11">
    <source>
        <dbReference type="Pfam" id="PF00156"/>
    </source>
</evidence>
<dbReference type="OrthoDB" id="9802227at2"/>
<comment type="catalytic activity">
    <reaction evidence="10">
        <text>UMP + diphosphate = 5-phospho-alpha-D-ribose 1-diphosphate + uracil</text>
        <dbReference type="Rhea" id="RHEA:13017"/>
        <dbReference type="ChEBI" id="CHEBI:17568"/>
        <dbReference type="ChEBI" id="CHEBI:33019"/>
        <dbReference type="ChEBI" id="CHEBI:57865"/>
        <dbReference type="ChEBI" id="CHEBI:58017"/>
        <dbReference type="EC" id="2.4.2.9"/>
    </reaction>
</comment>
<dbReference type="AlphaFoldDB" id="A0A4R2P2Z3"/>
<keyword evidence="3 10" id="KW-0328">Glycosyltransferase</keyword>
<accession>A0A4R2P2Z3</accession>
<dbReference type="PANTHER" id="PTHR11608">
    <property type="entry name" value="BIFUNCTIONAL PROTEIN PYRR"/>
    <property type="match status" value="1"/>
</dbReference>
<comment type="subunit">
    <text evidence="9 10">Homodimer and homohexamer; in equilibrium.</text>
</comment>
<evidence type="ECO:0000256" key="9">
    <source>
        <dbReference type="ARBA" id="ARBA00063792"/>
    </source>
</evidence>
<evidence type="ECO:0000256" key="3">
    <source>
        <dbReference type="ARBA" id="ARBA00022676"/>
    </source>
</evidence>
<evidence type="ECO:0000256" key="10">
    <source>
        <dbReference type="HAMAP-Rule" id="MF_01219"/>
    </source>
</evidence>
<dbReference type="Gene3D" id="3.40.50.2020">
    <property type="match status" value="1"/>
</dbReference>
<keyword evidence="4 10" id="KW-0808">Transferase</keyword>
<dbReference type="SUPFAM" id="SSF53271">
    <property type="entry name" value="PRTase-like"/>
    <property type="match status" value="1"/>
</dbReference>
<evidence type="ECO:0000256" key="8">
    <source>
        <dbReference type="ARBA" id="ARBA00056018"/>
    </source>
</evidence>
<evidence type="ECO:0000313" key="12">
    <source>
        <dbReference type="EMBL" id="TCP29113.1"/>
    </source>
</evidence>
<protein>
    <recommendedName>
        <fullName evidence="10">Bifunctional protein PyrR</fullName>
    </recommendedName>
    <domain>
        <recommendedName>
            <fullName evidence="10">Pyrimidine operon regulatory protein</fullName>
        </recommendedName>
    </domain>
    <domain>
        <recommendedName>
            <fullName evidence="10">Uracil phosphoribosyltransferase</fullName>
            <shortName evidence="10">UPRTase</shortName>
            <ecNumber evidence="10">2.4.2.9</ecNumber>
        </recommendedName>
    </domain>
</protein>
<keyword evidence="2 10" id="KW-0806">Transcription termination</keyword>
<evidence type="ECO:0000256" key="1">
    <source>
        <dbReference type="ARBA" id="ARBA00005565"/>
    </source>
</evidence>
<dbReference type="NCBIfam" id="NF003549">
    <property type="entry name" value="PRK05205.1-5"/>
    <property type="match status" value="1"/>
</dbReference>
<dbReference type="GO" id="GO:0004845">
    <property type="term" value="F:uracil phosphoribosyltransferase activity"/>
    <property type="evidence" value="ECO:0007669"/>
    <property type="project" value="UniProtKB-UniRule"/>
</dbReference>
<comment type="caution">
    <text evidence="12">The sequence shown here is derived from an EMBL/GenBank/DDBJ whole genome shotgun (WGS) entry which is preliminary data.</text>
</comment>
<dbReference type="GO" id="GO:0006353">
    <property type="term" value="P:DNA-templated transcription termination"/>
    <property type="evidence" value="ECO:0007669"/>
    <property type="project" value="UniProtKB-UniRule"/>
</dbReference>
<name>A0A4R2P2Z3_9BACL</name>
<gene>
    <name evidence="10" type="primary">pyrR</name>
    <name evidence="12" type="ORF">EV207_11237</name>
</gene>
<dbReference type="RefSeq" id="WP_132746079.1">
    <property type="nucleotide sequence ID" value="NZ_SLXK01000012.1"/>
</dbReference>
<dbReference type="PANTHER" id="PTHR11608:SF0">
    <property type="entry name" value="BIFUNCTIONAL PROTEIN PYRR"/>
    <property type="match status" value="1"/>
</dbReference>
<comment type="function">
    <text evidence="8 10">Also displays a weak uracil phosphoribosyltransferase activity which is not physiologically significant.</text>
</comment>
<evidence type="ECO:0000256" key="7">
    <source>
        <dbReference type="ARBA" id="ARBA00053556"/>
    </source>
</evidence>
<dbReference type="NCBIfam" id="NF003548">
    <property type="entry name" value="PRK05205.1-4"/>
    <property type="match status" value="1"/>
</dbReference>
<sequence>MAEKNIMDEQAIRRALTRLSHEIIERNKGIENVVLAGIKTRGIYIAKRLAKKIEQIEGQAIEIGEIDITLYRDDLVKKTKSLDPELKGTDIPVTMEEKTVILIDDVLYTGRTARAAMDAVMDLGRPARVQLAVLIDRGHRELPIRPDFIGKNVPTSKGEIISVQLDEIDGIDDVSIKDKA</sequence>
<keyword evidence="5 10" id="KW-0805">Transcription regulation</keyword>
<evidence type="ECO:0000256" key="6">
    <source>
        <dbReference type="ARBA" id="ARBA00023163"/>
    </source>
</evidence>
<dbReference type="InterPro" id="IPR023050">
    <property type="entry name" value="PyrR"/>
</dbReference>
<evidence type="ECO:0000256" key="5">
    <source>
        <dbReference type="ARBA" id="ARBA00023015"/>
    </source>
</evidence>
<feature type="short sequence motif" description="PRPP-binding" evidence="10">
    <location>
        <begin position="100"/>
        <end position="112"/>
    </location>
</feature>
<keyword evidence="6 10" id="KW-0804">Transcription</keyword>
<comment type="function">
    <text evidence="7 10">Regulates transcriptional attenuation of the pyrimidine nucleotide (pyr) operon by binding in a uridine-dependent manner to specific sites on pyr mRNA. This disrupts an antiterminator hairpin in the RNA and favors formation of a downstream transcription terminator, leading to a reduced expression of downstream genes.</text>
</comment>
<proteinExistence type="inferred from homology"/>
<dbReference type="NCBIfam" id="NF003545">
    <property type="entry name" value="PRK05205.1-1"/>
    <property type="match status" value="1"/>
</dbReference>
<dbReference type="EC" id="2.4.2.9" evidence="10"/>
<comment type="similarity">
    <text evidence="1 10">Belongs to the purine/pyrimidine phosphoribosyltransferase family. PyrR subfamily.</text>
</comment>
<dbReference type="CDD" id="cd06223">
    <property type="entry name" value="PRTases_typeI"/>
    <property type="match status" value="1"/>
</dbReference>
<feature type="domain" description="Phosphoribosyltransferase" evidence="11">
    <location>
        <begin position="4"/>
        <end position="167"/>
    </location>
</feature>
<dbReference type="Pfam" id="PF00156">
    <property type="entry name" value="Pribosyltran"/>
    <property type="match status" value="1"/>
</dbReference>
<reference evidence="12 13" key="1">
    <citation type="submission" date="2019-03" db="EMBL/GenBank/DDBJ databases">
        <title>Genomic Encyclopedia of Type Strains, Phase IV (KMG-IV): sequencing the most valuable type-strain genomes for metagenomic binning, comparative biology and taxonomic classification.</title>
        <authorList>
            <person name="Goeker M."/>
        </authorList>
    </citation>
    <scope>NUCLEOTIDE SEQUENCE [LARGE SCALE GENOMIC DNA]</scope>
    <source>
        <strain evidence="12 13">DSM 19377</strain>
    </source>
</reference>
<dbReference type="Proteomes" id="UP000295416">
    <property type="component" value="Unassembled WGS sequence"/>
</dbReference>
<dbReference type="FunFam" id="3.40.50.2020:FF:000020">
    <property type="entry name" value="Bifunctional protein PyrR"/>
    <property type="match status" value="1"/>
</dbReference>
<keyword evidence="13" id="KW-1185">Reference proteome</keyword>
<evidence type="ECO:0000256" key="2">
    <source>
        <dbReference type="ARBA" id="ARBA00022472"/>
    </source>
</evidence>
<evidence type="ECO:0000313" key="13">
    <source>
        <dbReference type="Proteomes" id="UP000295416"/>
    </source>
</evidence>
<dbReference type="InterPro" id="IPR000836">
    <property type="entry name" value="PRTase_dom"/>
</dbReference>
<dbReference type="GO" id="GO:0003723">
    <property type="term" value="F:RNA binding"/>
    <property type="evidence" value="ECO:0007669"/>
    <property type="project" value="UniProtKB-UniRule"/>
</dbReference>
<dbReference type="InterPro" id="IPR050137">
    <property type="entry name" value="PyrR_bifunctional"/>
</dbReference>
<dbReference type="EMBL" id="SLXK01000012">
    <property type="protein sequence ID" value="TCP29113.1"/>
    <property type="molecule type" value="Genomic_DNA"/>
</dbReference>
<dbReference type="HAMAP" id="MF_01219">
    <property type="entry name" value="PyrR"/>
    <property type="match status" value="1"/>
</dbReference>
<dbReference type="InterPro" id="IPR029057">
    <property type="entry name" value="PRTase-like"/>
</dbReference>
<keyword evidence="10" id="KW-0694">RNA-binding</keyword>